<evidence type="ECO:0000256" key="1">
    <source>
        <dbReference type="SAM" id="Coils"/>
    </source>
</evidence>
<reference evidence="4" key="1">
    <citation type="submission" date="2018-02" db="EMBL/GenBank/DDBJ databases">
        <title>Phenotypic and genomic properties of facultatively anaerobic sulfur-reducing natronoarchaea from hypersaline soda lakes.</title>
        <authorList>
            <person name="Sorokin D.Y."/>
            <person name="Kublanov I.V."/>
            <person name="Roman P."/>
            <person name="Sinninghe Damste J.S."/>
            <person name="Golyshin P.N."/>
            <person name="Rojo D."/>
            <person name="Ciordia S."/>
            <person name="Mena M.D.C."/>
            <person name="Ferrer M."/>
            <person name="Messina E."/>
            <person name="Smedile F."/>
            <person name="La Spada G."/>
            <person name="La Cono V."/>
            <person name="Yakimov M.M."/>
        </authorList>
    </citation>
    <scope>NUCLEOTIDE SEQUENCE [LARGE SCALE GENOMIC DNA]</scope>
    <source>
        <strain evidence="4">AArc-Mg</strain>
    </source>
</reference>
<proteinExistence type="predicted"/>
<dbReference type="Pfam" id="PF23921">
    <property type="entry name" value="DUF7260"/>
    <property type="match status" value="1"/>
</dbReference>
<dbReference type="OrthoDB" id="206489at2157"/>
<dbReference type="GeneID" id="37640726"/>
<dbReference type="RefSeq" id="WP_117367100.1">
    <property type="nucleotide sequence ID" value="NZ_CP027033.1"/>
</dbReference>
<keyword evidence="1" id="KW-0175">Coiled coil</keyword>
<keyword evidence="4" id="KW-1185">Reference proteome</keyword>
<dbReference type="EMBL" id="CP027033">
    <property type="protein sequence ID" value="AXR80263.1"/>
    <property type="molecule type" value="Genomic_DNA"/>
</dbReference>
<evidence type="ECO:0000259" key="2">
    <source>
        <dbReference type="Pfam" id="PF23921"/>
    </source>
</evidence>
<dbReference type="KEGG" id="nag:AArcMg_0240"/>
<evidence type="ECO:0000313" key="3">
    <source>
        <dbReference type="EMBL" id="AXR80263.1"/>
    </source>
</evidence>
<dbReference type="InterPro" id="IPR055684">
    <property type="entry name" value="DUF7260"/>
</dbReference>
<evidence type="ECO:0000313" key="4">
    <source>
        <dbReference type="Proteomes" id="UP000258613"/>
    </source>
</evidence>
<accession>A0A346PL68</accession>
<protein>
    <recommendedName>
        <fullName evidence="2">DUF7260 domain-containing protein</fullName>
    </recommendedName>
</protein>
<feature type="coiled-coil region" evidence="1">
    <location>
        <begin position="7"/>
        <end position="34"/>
    </location>
</feature>
<dbReference type="AlphaFoldDB" id="A0A346PL68"/>
<name>A0A346PL68_9EURY</name>
<feature type="domain" description="DUF7260" evidence="2">
    <location>
        <begin position="9"/>
        <end position="260"/>
    </location>
</feature>
<organism evidence="3 4">
    <name type="scientific">Natrarchaeobaculum sulfurireducens</name>
    <dbReference type="NCBI Taxonomy" id="2044521"/>
    <lineage>
        <taxon>Archaea</taxon>
        <taxon>Methanobacteriati</taxon>
        <taxon>Methanobacteriota</taxon>
        <taxon>Stenosarchaea group</taxon>
        <taxon>Halobacteria</taxon>
        <taxon>Halobacteriales</taxon>
        <taxon>Natrialbaceae</taxon>
        <taxon>Natrarchaeobaculum</taxon>
    </lineage>
</organism>
<dbReference type="Proteomes" id="UP000258613">
    <property type="component" value="Chromosome"/>
</dbReference>
<sequence>MDEPSPLRRIDEARRAIEREREILQAEIDAFERFARDLRTVEAGDVRPVGGGGTGAQPVGADVASVQSVGPAHATVGITGSVAKVRSLFAETVMATPHYDDVYGEHWIEHLRGEFNQELAAALEHQTTLSPAVKRALLEATDQSIASRRQLLGSVEREAELIETAHRDLKSIHAAVESILAQPLEQLEFNALRLSRARLLELEAACDELVAVRQPQISGRRDLTMAGIGAFEQYLYDDCAHTYPVLSAVADLGERIDRERRALERSLASVR</sequence>
<gene>
    <name evidence="3" type="ORF">AArcMg_0240</name>
</gene>